<name>A0ABV3NDS5_9ACTO</name>
<keyword evidence="2" id="KW-1185">Reference proteome</keyword>
<reference evidence="1 2" key="1">
    <citation type="submission" date="2024-01" db="EMBL/GenBank/DDBJ databases">
        <title>Genomic analysis and antimicrobial resistance profiles of Trueperella pyogenes isolated from domestic and wild animals.</title>
        <authorList>
            <person name="Magossi G."/>
            <person name="Gzyl K.E."/>
            <person name="Holman D.B."/>
            <person name="Amat S."/>
        </authorList>
    </citation>
    <scope>NUCLEOTIDE SEQUENCE [LARGE SCALE GENOMIC DNA]</scope>
    <source>
        <strain evidence="1 2">1494</strain>
    </source>
</reference>
<organism evidence="1 2">
    <name type="scientific">Trueperella pyogenes</name>
    <dbReference type="NCBI Taxonomy" id="1661"/>
    <lineage>
        <taxon>Bacteria</taxon>
        <taxon>Bacillati</taxon>
        <taxon>Actinomycetota</taxon>
        <taxon>Actinomycetes</taxon>
        <taxon>Actinomycetales</taxon>
        <taxon>Actinomycetaceae</taxon>
        <taxon>Trueperella</taxon>
    </lineage>
</organism>
<dbReference type="EMBL" id="JBAGNM010000019">
    <property type="protein sequence ID" value="MEW6955375.1"/>
    <property type="molecule type" value="Genomic_DNA"/>
</dbReference>
<comment type="caution">
    <text evidence="1">The sequence shown here is derived from an EMBL/GenBank/DDBJ whole genome shotgun (WGS) entry which is preliminary data.</text>
</comment>
<sequence>MSNALKIRLSRTPDPQAVLAARKVRLSRRMIKRVFGTTNPRHRMAVLLPGDAADRVEVQFTRTGDDLSALADAIKAHATSPTPASARGGEVA</sequence>
<gene>
    <name evidence="1" type="ORF">V3M73_10145</name>
</gene>
<protein>
    <submittedName>
        <fullName evidence="1">Uncharacterized protein</fullName>
    </submittedName>
</protein>
<dbReference type="Proteomes" id="UP001555100">
    <property type="component" value="Unassembled WGS sequence"/>
</dbReference>
<dbReference type="RefSeq" id="WP_367191963.1">
    <property type="nucleotide sequence ID" value="NZ_CP146201.1"/>
</dbReference>
<proteinExistence type="predicted"/>
<evidence type="ECO:0000313" key="1">
    <source>
        <dbReference type="EMBL" id="MEW6955375.1"/>
    </source>
</evidence>
<evidence type="ECO:0000313" key="2">
    <source>
        <dbReference type="Proteomes" id="UP001555100"/>
    </source>
</evidence>
<accession>A0ABV3NDS5</accession>